<keyword evidence="7" id="KW-1185">Reference proteome</keyword>
<dbReference type="InterPro" id="IPR036259">
    <property type="entry name" value="MFS_trans_sf"/>
</dbReference>
<gene>
    <name evidence="6" type="ORF">SAMN05421742_10974</name>
</gene>
<dbReference type="Proteomes" id="UP000217076">
    <property type="component" value="Unassembled WGS sequence"/>
</dbReference>
<keyword evidence="3 4" id="KW-0472">Membrane</keyword>
<dbReference type="SUPFAM" id="SSF103473">
    <property type="entry name" value="MFS general substrate transporter"/>
    <property type="match status" value="1"/>
</dbReference>
<dbReference type="PANTHER" id="PTHR23527">
    <property type="entry name" value="BLL3282 PROTEIN"/>
    <property type="match status" value="1"/>
</dbReference>
<sequence>MPPAPSSAPTPGPWAVLGATTAVQSLVAMAALSPPVFAGPASADLGLPASAVGYYMSALYMAAMVASLASGAMMARFGAMRVSQACLVLAGLGLAVMAFSATLPTVLLALPAVLVGTWVLGLGYGPVTPASSHILAATTRPGNRALMFSIKQTGVPLGGVLAGALIPPLVLWGGWQGAALAVGAACLVLAGLVQPVRPALDRDRQPRAPLRITALAGPIRLIWRTPALRRLGLASFAFAAMQLCLGTFLVTFLETEAHMSLVDAGLVLSLTQGGGVVGRIIWGWVADRRVAPHLLLFLLGLGMAGGAVVFGLTGPDWPWLMVAGLGTLLGTAAIGWNGVFLSEVARHAPPGEAGAATGGALFMTFAGVVVGPALFALLLATPGGYPLAFAALAALCVAGAVAILGAGRRGPESP</sequence>
<evidence type="ECO:0000313" key="6">
    <source>
        <dbReference type="EMBL" id="SDH66395.1"/>
    </source>
</evidence>
<name>A0A1G8E909_9PROT</name>
<evidence type="ECO:0000259" key="5">
    <source>
        <dbReference type="PROSITE" id="PS50850"/>
    </source>
</evidence>
<dbReference type="Gene3D" id="1.20.1250.20">
    <property type="entry name" value="MFS general substrate transporter like domains"/>
    <property type="match status" value="2"/>
</dbReference>
<evidence type="ECO:0000313" key="7">
    <source>
        <dbReference type="Proteomes" id="UP000217076"/>
    </source>
</evidence>
<reference evidence="7" key="1">
    <citation type="submission" date="2016-10" db="EMBL/GenBank/DDBJ databases">
        <authorList>
            <person name="Varghese N."/>
            <person name="Submissions S."/>
        </authorList>
    </citation>
    <scope>NUCLEOTIDE SEQUENCE [LARGE SCALE GENOMIC DNA]</scope>
    <source>
        <strain evidence="7">930I</strain>
    </source>
</reference>
<keyword evidence="2 4" id="KW-1133">Transmembrane helix</keyword>
<keyword evidence="1 4" id="KW-0812">Transmembrane</keyword>
<dbReference type="InterPro" id="IPR011701">
    <property type="entry name" value="MFS"/>
</dbReference>
<evidence type="ECO:0000256" key="4">
    <source>
        <dbReference type="SAM" id="Phobius"/>
    </source>
</evidence>
<feature type="transmembrane region" description="Helical" evidence="4">
    <location>
        <begin position="264"/>
        <end position="282"/>
    </location>
</feature>
<feature type="transmembrane region" description="Helical" evidence="4">
    <location>
        <begin position="353"/>
        <end position="379"/>
    </location>
</feature>
<dbReference type="InterPro" id="IPR052952">
    <property type="entry name" value="MFS-Transporter"/>
</dbReference>
<feature type="domain" description="Major facilitator superfamily (MFS) profile" evidence="5">
    <location>
        <begin position="1"/>
        <end position="411"/>
    </location>
</feature>
<dbReference type="Pfam" id="PF07690">
    <property type="entry name" value="MFS_1"/>
    <property type="match status" value="1"/>
</dbReference>
<dbReference type="AlphaFoldDB" id="A0A1G8E909"/>
<dbReference type="GO" id="GO:0022857">
    <property type="term" value="F:transmembrane transporter activity"/>
    <property type="evidence" value="ECO:0007669"/>
    <property type="project" value="InterPro"/>
</dbReference>
<dbReference type="PROSITE" id="PS50850">
    <property type="entry name" value="MFS"/>
    <property type="match status" value="1"/>
</dbReference>
<dbReference type="PANTHER" id="PTHR23527:SF1">
    <property type="entry name" value="BLL3282 PROTEIN"/>
    <property type="match status" value="1"/>
</dbReference>
<feature type="transmembrane region" description="Helical" evidence="4">
    <location>
        <begin position="319"/>
        <end position="341"/>
    </location>
</feature>
<organism evidence="6 7">
    <name type="scientific">Roseospirillum parvum</name>
    <dbReference type="NCBI Taxonomy" id="83401"/>
    <lineage>
        <taxon>Bacteria</taxon>
        <taxon>Pseudomonadati</taxon>
        <taxon>Pseudomonadota</taxon>
        <taxon>Alphaproteobacteria</taxon>
        <taxon>Rhodospirillales</taxon>
        <taxon>Rhodospirillaceae</taxon>
        <taxon>Roseospirillum</taxon>
    </lineage>
</organism>
<feature type="transmembrane region" description="Helical" evidence="4">
    <location>
        <begin position="172"/>
        <end position="193"/>
    </location>
</feature>
<dbReference type="InterPro" id="IPR020846">
    <property type="entry name" value="MFS_dom"/>
</dbReference>
<feature type="transmembrane region" description="Helical" evidence="4">
    <location>
        <begin position="231"/>
        <end position="252"/>
    </location>
</feature>
<feature type="transmembrane region" description="Helical" evidence="4">
    <location>
        <begin position="82"/>
        <end position="100"/>
    </location>
</feature>
<feature type="transmembrane region" description="Helical" evidence="4">
    <location>
        <begin position="294"/>
        <end position="313"/>
    </location>
</feature>
<feature type="transmembrane region" description="Helical" evidence="4">
    <location>
        <begin position="54"/>
        <end position="75"/>
    </location>
</feature>
<feature type="transmembrane region" description="Helical" evidence="4">
    <location>
        <begin position="385"/>
        <end position="406"/>
    </location>
</feature>
<feature type="transmembrane region" description="Helical" evidence="4">
    <location>
        <begin position="145"/>
        <end position="166"/>
    </location>
</feature>
<dbReference type="RefSeq" id="WP_218119556.1">
    <property type="nucleotide sequence ID" value="NZ_FNCV01000009.1"/>
</dbReference>
<proteinExistence type="predicted"/>
<dbReference type="EMBL" id="FNCV01000009">
    <property type="protein sequence ID" value="SDH66395.1"/>
    <property type="molecule type" value="Genomic_DNA"/>
</dbReference>
<evidence type="ECO:0000256" key="2">
    <source>
        <dbReference type="ARBA" id="ARBA00022989"/>
    </source>
</evidence>
<evidence type="ECO:0000256" key="3">
    <source>
        <dbReference type="ARBA" id="ARBA00023136"/>
    </source>
</evidence>
<dbReference type="STRING" id="83401.SAMN05421742_10974"/>
<accession>A0A1G8E909</accession>
<protein>
    <submittedName>
        <fullName evidence="6">Sugar phosphate permease</fullName>
    </submittedName>
</protein>
<evidence type="ECO:0000256" key="1">
    <source>
        <dbReference type="ARBA" id="ARBA00022692"/>
    </source>
</evidence>